<keyword evidence="6 10" id="KW-0808">Transferase</keyword>
<evidence type="ECO:0000256" key="6">
    <source>
        <dbReference type="ARBA" id="ARBA00022679"/>
    </source>
</evidence>
<dbReference type="EMBL" id="GBXM01014225">
    <property type="protein sequence ID" value="JAH94352.1"/>
    <property type="molecule type" value="Transcribed_RNA"/>
</dbReference>
<evidence type="ECO:0000256" key="9">
    <source>
        <dbReference type="ARBA" id="ARBA00048276"/>
    </source>
</evidence>
<proteinExistence type="inferred from homology"/>
<evidence type="ECO:0000256" key="1">
    <source>
        <dbReference type="ARBA" id="ARBA00004170"/>
    </source>
</evidence>
<dbReference type="InterPro" id="IPR016181">
    <property type="entry name" value="Acyl_CoA_acyltransferase"/>
</dbReference>
<dbReference type="PROSITE" id="PS00975">
    <property type="entry name" value="NMT_1"/>
    <property type="match status" value="1"/>
</dbReference>
<organism evidence="14">
    <name type="scientific">Anguilla anguilla</name>
    <name type="common">European freshwater eel</name>
    <name type="synonym">Muraena anguilla</name>
    <dbReference type="NCBI Taxonomy" id="7936"/>
    <lineage>
        <taxon>Eukaryota</taxon>
        <taxon>Metazoa</taxon>
        <taxon>Chordata</taxon>
        <taxon>Craniata</taxon>
        <taxon>Vertebrata</taxon>
        <taxon>Euteleostomi</taxon>
        <taxon>Actinopterygii</taxon>
        <taxon>Neopterygii</taxon>
        <taxon>Teleostei</taxon>
        <taxon>Anguilliformes</taxon>
        <taxon>Anguillidae</taxon>
        <taxon>Anguilla</taxon>
    </lineage>
</organism>
<dbReference type="Gene3D" id="3.40.630.30">
    <property type="match status" value="2"/>
</dbReference>
<evidence type="ECO:0000313" key="14">
    <source>
        <dbReference type="EMBL" id="JAH94352.1"/>
    </source>
</evidence>
<keyword evidence="8 10" id="KW-0012">Acyltransferase</keyword>
<dbReference type="PANTHER" id="PTHR11377:SF7">
    <property type="entry name" value="GLYCYLPEPTIDE N-TETRADECANOYLTRANSFERASE 1"/>
    <property type="match status" value="1"/>
</dbReference>
<dbReference type="EC" id="2.3.1.97" evidence="10"/>
<dbReference type="PANTHER" id="PTHR11377">
    <property type="entry name" value="N-MYRISTOYL TRANSFERASE"/>
    <property type="match status" value="1"/>
</dbReference>
<comment type="catalytic activity">
    <reaction evidence="9 10">
        <text>N-terminal glycyl-[protein] + tetradecanoyl-CoA = N-tetradecanoylglycyl-[protein] + CoA + H(+)</text>
        <dbReference type="Rhea" id="RHEA:15521"/>
        <dbReference type="Rhea" id="RHEA-COMP:12666"/>
        <dbReference type="Rhea" id="RHEA-COMP:12667"/>
        <dbReference type="ChEBI" id="CHEBI:15378"/>
        <dbReference type="ChEBI" id="CHEBI:57287"/>
        <dbReference type="ChEBI" id="CHEBI:57385"/>
        <dbReference type="ChEBI" id="CHEBI:64723"/>
        <dbReference type="ChEBI" id="CHEBI:133050"/>
        <dbReference type="EC" id="2.3.1.97"/>
    </reaction>
</comment>
<dbReference type="SUPFAM" id="SSF55729">
    <property type="entry name" value="Acyl-CoA N-acyltransferases (Nat)"/>
    <property type="match status" value="2"/>
</dbReference>
<comment type="similarity">
    <text evidence="3 11">Belongs to the NMT family.</text>
</comment>
<feature type="domain" description="Glycylpeptide N-tetradecanoyltransferase C-terminal" evidence="13">
    <location>
        <begin position="67"/>
        <end position="228"/>
    </location>
</feature>
<evidence type="ECO:0000256" key="2">
    <source>
        <dbReference type="ARBA" id="ARBA00004514"/>
    </source>
</evidence>
<dbReference type="Pfam" id="PF01233">
    <property type="entry name" value="NMT"/>
    <property type="match status" value="1"/>
</dbReference>
<keyword evidence="5" id="KW-0597">Phosphoprotein</keyword>
<feature type="domain" description="Glycylpeptide N-tetradecanoyltransferase N-terminal" evidence="12">
    <location>
        <begin position="1"/>
        <end position="53"/>
    </location>
</feature>
<name>A0A0E9WVD5_ANGAN</name>
<dbReference type="Pfam" id="PF02799">
    <property type="entry name" value="NMT_C"/>
    <property type="match status" value="1"/>
</dbReference>
<comment type="subcellular location">
    <subcellularLocation>
        <location evidence="2">Cytoplasm</location>
        <location evidence="2">Cytosol</location>
    </subcellularLocation>
    <subcellularLocation>
        <location evidence="1">Membrane</location>
        <topology evidence="1">Peripheral membrane protein</topology>
    </subcellularLocation>
</comment>
<protein>
    <recommendedName>
        <fullName evidence="10">Glycylpeptide N-tetradecanoyltransferase</fullName>
        <ecNumber evidence="10">2.3.1.97</ecNumber>
    </recommendedName>
</protein>
<accession>A0A0E9WVD5</accession>
<evidence type="ECO:0000256" key="8">
    <source>
        <dbReference type="ARBA" id="ARBA00023315"/>
    </source>
</evidence>
<evidence type="ECO:0000259" key="12">
    <source>
        <dbReference type="Pfam" id="PF01233"/>
    </source>
</evidence>
<dbReference type="InterPro" id="IPR000903">
    <property type="entry name" value="NMT"/>
</dbReference>
<dbReference type="GO" id="GO:0005829">
    <property type="term" value="C:cytosol"/>
    <property type="evidence" value="ECO:0007669"/>
    <property type="project" value="UniProtKB-SubCell"/>
</dbReference>
<dbReference type="InterPro" id="IPR022678">
    <property type="entry name" value="NMT_CS"/>
</dbReference>
<evidence type="ECO:0000256" key="10">
    <source>
        <dbReference type="RuleBase" id="RU000586"/>
    </source>
</evidence>
<evidence type="ECO:0000256" key="5">
    <source>
        <dbReference type="ARBA" id="ARBA00022553"/>
    </source>
</evidence>
<dbReference type="GO" id="GO:0004379">
    <property type="term" value="F:glycylpeptide N-tetradecanoyltransferase activity"/>
    <property type="evidence" value="ECO:0007669"/>
    <property type="project" value="UniProtKB-EC"/>
</dbReference>
<evidence type="ECO:0000256" key="3">
    <source>
        <dbReference type="ARBA" id="ARBA00009469"/>
    </source>
</evidence>
<keyword evidence="7" id="KW-0472">Membrane</keyword>
<dbReference type="InterPro" id="IPR022677">
    <property type="entry name" value="NMT_C"/>
</dbReference>
<evidence type="ECO:0000256" key="7">
    <source>
        <dbReference type="ARBA" id="ARBA00023136"/>
    </source>
</evidence>
<comment type="function">
    <text evidence="10">Adds a myristoyl group to the N-terminal glycine residue of certain cellular proteins.</text>
</comment>
<keyword evidence="4" id="KW-0963">Cytoplasm</keyword>
<evidence type="ECO:0000256" key="4">
    <source>
        <dbReference type="ARBA" id="ARBA00022490"/>
    </source>
</evidence>
<evidence type="ECO:0000259" key="13">
    <source>
        <dbReference type="Pfam" id="PF02799"/>
    </source>
</evidence>
<dbReference type="GO" id="GO:0016020">
    <property type="term" value="C:membrane"/>
    <property type="evidence" value="ECO:0007669"/>
    <property type="project" value="UniProtKB-SubCell"/>
</dbReference>
<dbReference type="InterPro" id="IPR022676">
    <property type="entry name" value="NMT_N"/>
</dbReference>
<evidence type="ECO:0000256" key="11">
    <source>
        <dbReference type="RuleBase" id="RU004178"/>
    </source>
</evidence>
<reference evidence="14" key="1">
    <citation type="submission" date="2014-11" db="EMBL/GenBank/DDBJ databases">
        <authorList>
            <person name="Amaro Gonzalez C."/>
        </authorList>
    </citation>
    <scope>NUCLEOTIDE SEQUENCE</scope>
</reference>
<sequence length="244" mass="27802">MVEINFLCVHKKLRSKRVAPVLIREITRRVNLQGIFQAVYTAGVVLPKPVSTCRYWHRSLNPRKLIEVKFSHLSRNMTMQRTIKLYRLNEAPKTAGLRPMTRKDVPEVHRLLQEYLRQFNLAPVMSCEEVEHWLTPQENIVDTFVVENAQGAVTDIASFYTLPSTIMNHPVHNSLKAAYSFYNVHTTTPLLDLMGDALILAKSKGFDVFNALDLMENKNFLEKLKFGLVMGICSITCTIGSVPA</sequence>
<dbReference type="AlphaFoldDB" id="A0A0E9WVD5"/>
<reference evidence="14" key="2">
    <citation type="journal article" date="2015" name="Fish Shellfish Immunol.">
        <title>Early steps in the European eel (Anguilla anguilla)-Vibrio vulnificus interaction in the gills: Role of the RtxA13 toxin.</title>
        <authorList>
            <person name="Callol A."/>
            <person name="Pajuelo D."/>
            <person name="Ebbesson L."/>
            <person name="Teles M."/>
            <person name="MacKenzie S."/>
            <person name="Amaro C."/>
        </authorList>
    </citation>
    <scope>NUCLEOTIDE SEQUENCE</scope>
</reference>